<dbReference type="EMBL" id="MDBO01000075">
    <property type="protein sequence ID" value="PMP10249.1"/>
    <property type="molecule type" value="Genomic_DNA"/>
</dbReference>
<dbReference type="RefSeq" id="WP_157937438.1">
    <property type="nucleotide sequence ID" value="NZ_MDBO01000075.1"/>
</dbReference>
<dbReference type="SUPFAM" id="SSF51306">
    <property type="entry name" value="LexA/Signal peptidase"/>
    <property type="match status" value="1"/>
</dbReference>
<dbReference type="InterPro" id="IPR010982">
    <property type="entry name" value="Lambda_DNA-bd_dom_sf"/>
</dbReference>
<dbReference type="Gene3D" id="1.10.260.40">
    <property type="entry name" value="lambda repressor-like DNA-binding domains"/>
    <property type="match status" value="1"/>
</dbReference>
<reference evidence="3" key="1">
    <citation type="submission" date="2016-07" db="EMBL/GenBank/DDBJ databases">
        <title>Nontailed viruses are major unrecognized killers of bacteria in the ocean.</title>
        <authorList>
            <person name="Kauffman K."/>
            <person name="Hussain F."/>
            <person name="Yang J."/>
            <person name="Arevalo P."/>
            <person name="Brown J."/>
            <person name="Cutler M."/>
            <person name="Kelly L."/>
            <person name="Polz M.F."/>
        </authorList>
    </citation>
    <scope>NUCLEOTIDE SEQUENCE [LARGE SCALE GENOMIC DNA]</scope>
    <source>
        <strain evidence="3">10N.222.49.A5</strain>
    </source>
</reference>
<name>A0AAP8MX55_9VIBR</name>
<organism evidence="2 3">
    <name type="scientific">Vibrio breoganii</name>
    <dbReference type="NCBI Taxonomy" id="553239"/>
    <lineage>
        <taxon>Bacteria</taxon>
        <taxon>Pseudomonadati</taxon>
        <taxon>Pseudomonadota</taxon>
        <taxon>Gammaproteobacteria</taxon>
        <taxon>Vibrionales</taxon>
        <taxon>Vibrionaceae</taxon>
        <taxon>Vibrio</taxon>
    </lineage>
</organism>
<evidence type="ECO:0000313" key="2">
    <source>
        <dbReference type="EMBL" id="PMP10249.1"/>
    </source>
</evidence>
<evidence type="ECO:0000259" key="1">
    <source>
        <dbReference type="PROSITE" id="PS50943"/>
    </source>
</evidence>
<dbReference type="InterPro" id="IPR036286">
    <property type="entry name" value="LexA/Signal_pep-like_sf"/>
</dbReference>
<dbReference type="InterPro" id="IPR001387">
    <property type="entry name" value="Cro/C1-type_HTH"/>
</dbReference>
<proteinExistence type="predicted"/>
<dbReference type="SUPFAM" id="SSF47413">
    <property type="entry name" value="lambda repressor-like DNA-binding domains"/>
    <property type="match status" value="1"/>
</dbReference>
<dbReference type="GO" id="GO:0003677">
    <property type="term" value="F:DNA binding"/>
    <property type="evidence" value="ECO:0007669"/>
    <property type="project" value="InterPro"/>
</dbReference>
<dbReference type="PROSITE" id="PS50943">
    <property type="entry name" value="HTH_CROC1"/>
    <property type="match status" value="1"/>
</dbReference>
<dbReference type="Gene3D" id="2.10.109.10">
    <property type="entry name" value="Umud Fragment, subunit A"/>
    <property type="match status" value="1"/>
</dbReference>
<evidence type="ECO:0000313" key="3">
    <source>
        <dbReference type="Proteomes" id="UP000235611"/>
    </source>
</evidence>
<gene>
    <name evidence="2" type="ORF">BCS93_11275</name>
</gene>
<sequence>MISEDKSKEVGARIREARLARGWSLEELAGRLKETTFGTLSKIELNRTKKLDLFKIEEIAQQLEVSLMYLMYGDDDLALGIERIAVTSETCAPQFLMGDKITIDCNAEIATNDYVVVEGESRDIRQYLEFEGEVLLKATNPAIPAGMNTRTLKDNETILGRIIHQARFY</sequence>
<accession>A0AAP8MX55</accession>
<dbReference type="Pfam" id="PF01381">
    <property type="entry name" value="HTH_3"/>
    <property type="match status" value="1"/>
</dbReference>
<dbReference type="Proteomes" id="UP000235611">
    <property type="component" value="Unassembled WGS sequence"/>
</dbReference>
<dbReference type="CDD" id="cd00093">
    <property type="entry name" value="HTH_XRE"/>
    <property type="match status" value="1"/>
</dbReference>
<comment type="caution">
    <text evidence="2">The sequence shown here is derived from an EMBL/GenBank/DDBJ whole genome shotgun (WGS) entry which is preliminary data.</text>
</comment>
<dbReference type="SMART" id="SM00530">
    <property type="entry name" value="HTH_XRE"/>
    <property type="match status" value="1"/>
</dbReference>
<protein>
    <recommendedName>
        <fullName evidence="1">HTH cro/C1-type domain-containing protein</fullName>
    </recommendedName>
</protein>
<dbReference type="AlphaFoldDB" id="A0AAP8MX55"/>
<feature type="domain" description="HTH cro/C1-type" evidence="1">
    <location>
        <begin position="14"/>
        <end position="70"/>
    </location>
</feature>